<dbReference type="eggNOG" id="COG1196">
    <property type="taxonomic scope" value="Bacteria"/>
</dbReference>
<feature type="coiled-coil region" evidence="1">
    <location>
        <begin position="863"/>
        <end position="907"/>
    </location>
</feature>
<dbReference type="RefSeq" id="WP_014280002.1">
    <property type="nucleotide sequence ID" value="NC_016641.1"/>
</dbReference>
<dbReference type="STRING" id="985665.HPL003_12590"/>
<evidence type="ECO:0000313" key="2">
    <source>
        <dbReference type="EMBL" id="AET59273.1"/>
    </source>
</evidence>
<dbReference type="EMBL" id="CP003107">
    <property type="protein sequence ID" value="AET59273.1"/>
    <property type="molecule type" value="Genomic_DNA"/>
</dbReference>
<reference evidence="2 3" key="3">
    <citation type="journal article" date="2012" name="J. Bacteriol.">
        <title>Genome Sequence of Paenibacillus terrae HPL-003, a Xylanase-Producing Bacterium Isolated from Soil Found in Forest Residue.</title>
        <authorList>
            <person name="Shin S.H."/>
            <person name="Kim S."/>
            <person name="Kim J.Y."/>
            <person name="Song H.Y."/>
            <person name="Cho S.J."/>
            <person name="Kim D.R."/>
            <person name="Lee K.I."/>
            <person name="Lim H.K."/>
            <person name="Park N.J."/>
            <person name="Hwang I.T."/>
            <person name="Yang K.S."/>
        </authorList>
    </citation>
    <scope>NUCLEOTIDE SEQUENCE [LARGE SCALE GENOMIC DNA]</scope>
    <source>
        <strain evidence="2 3">HPL-003</strain>
    </source>
</reference>
<feature type="coiled-coil region" evidence="1">
    <location>
        <begin position="251"/>
        <end position="369"/>
    </location>
</feature>
<reference evidence="3" key="1">
    <citation type="submission" date="2011-11" db="EMBL/GenBank/DDBJ databases">
        <title>Complete sequence of Paenibacillus terrae HPL-003.</title>
        <authorList>
            <person name="Shin S.H."/>
            <person name="Kim S."/>
            <person name="Kim J.Y."/>
        </authorList>
    </citation>
    <scope>NUCLEOTIDE SEQUENCE [LARGE SCALE GENOMIC DNA]</scope>
    <source>
        <strain evidence="3">HPL-003</strain>
    </source>
</reference>
<protein>
    <submittedName>
        <fullName evidence="2">SMC domain-containing protein</fullName>
    </submittedName>
</protein>
<reference key="2">
    <citation type="submission" date="2011-11" db="EMBL/GenBank/DDBJ databases">
        <authorList>
            <person name="Shin S.H."/>
            <person name="Kim S."/>
            <person name="Kim J.Y."/>
        </authorList>
    </citation>
    <scope>NUCLEOTIDE SEQUENCE</scope>
    <source>
        <strain>HPL-003</strain>
    </source>
</reference>
<dbReference type="Proteomes" id="UP000005876">
    <property type="component" value="Chromosome"/>
</dbReference>
<evidence type="ECO:0000313" key="3">
    <source>
        <dbReference type="Proteomes" id="UP000005876"/>
    </source>
</evidence>
<evidence type="ECO:0000256" key="1">
    <source>
        <dbReference type="SAM" id="Coils"/>
    </source>
</evidence>
<sequence length="1070" mass="126555">MIPWEMSISGIRDYPPTRLDLSGDMEHILITGPNGSGKSTLTFCMGAVLNSVKVELEGLRSKNIEQHQVWNAQIQLVFANVSPNPIDAAPYIQFTVQVEQKPFEPLKRQYWIREGEQIGVWDKETRFTSGDSVNNFKEYRFQLQHKYVVDPDAFYLIWYQQDVNQFATMRPEERFRIFSEMTQIDKMQRTWEGAKEQLLDGMKTREEAERNQIQHNFELERWQKERDKLLNRNRSRLDNLRIFVQTSTKLQDMYQHEQKLLEGQIEQLELEEAEHQEKKVILLTDMERLQETQTDRQLQKEELELRLQTVELQLIKIKSDIAEREQEHKELTVFLKDLAEEIRGIKYSAEEVNILLAEVQKGMKETEEKRSVANVEDLELQASIDKLLREMGRLSALTQQDREEEKRSREVLREFGESSHVQRQIEALDARHLLLQDESRQLSGKLENLKQEESSLNTDKFMSKRQEESVRMFKHLGIQVYTMQQLLEMNEQAPLEQEFALEAVKYSIFVDSKSFIPPNDLIHVELPSVVPERSLKRLEKLHIQVKEGLNDEMYAAAQRVMWWLYELEQGAHWTRIENGILREPYVRRGPQEEKQSLLHTRGILIRKGKVQEEIRTIQQNYDSCIIAWDKVKERLGVFRSVHLQVQQAETFLADSADRELRIKQLQQSDEESKVALERRTTVEAEIKRLNEIYAKQYQESVRFQEYADVYERYEHEREQIERLQQLDKELEELRGQEEELILADKDLDKRLHDLDTQIESTKRRLRDKKSQMLDIEGTIVQINRQKEKSIEQRDVFQRQQAEINLDLGKWHEKLDFLWDEIEQEKIETEDMKLRTEPALQAELEQARTRLQLACNERVNEFSIENYESTREAFERGAQDLQNARLLMEQLEEQLKELEDKLFNTVKNEVHRVNQKFINYMDLFGFDGEVTWHHQEGKHGELKYFLNVRARKQGHRGPLEEVSLKGRGNKVGKGVSGGEESLSSLLFALALLKTIETNPGYIILDEFDSALDESRKEKVFELYEQELARKMIILSPKSQNADYLQHFDKSFVVYHDSSIPKSEVIRIKKSM</sequence>
<dbReference type="CDD" id="cd00267">
    <property type="entry name" value="ABC_ATPase"/>
    <property type="match status" value="1"/>
</dbReference>
<dbReference type="Gene3D" id="3.40.50.300">
    <property type="entry name" value="P-loop containing nucleotide triphosphate hydrolases"/>
    <property type="match status" value="2"/>
</dbReference>
<dbReference type="SUPFAM" id="SSF52540">
    <property type="entry name" value="P-loop containing nucleoside triphosphate hydrolases"/>
    <property type="match status" value="3"/>
</dbReference>
<keyword evidence="1" id="KW-0175">Coiled coil</keyword>
<accession>G7W433</accession>
<organism evidence="2 3">
    <name type="scientific">Paenibacillus terrae (strain HPL-003)</name>
    <dbReference type="NCBI Taxonomy" id="985665"/>
    <lineage>
        <taxon>Bacteria</taxon>
        <taxon>Bacillati</taxon>
        <taxon>Bacillota</taxon>
        <taxon>Bacilli</taxon>
        <taxon>Bacillales</taxon>
        <taxon>Paenibacillaceae</taxon>
        <taxon>Paenibacillus</taxon>
    </lineage>
</organism>
<name>G7W433_PAETH</name>
<dbReference type="KEGG" id="pta:HPL003_12590"/>
<dbReference type="HOGENOM" id="CLU_288491_0_0_9"/>
<feature type="coiled-coil region" evidence="1">
    <location>
        <begin position="703"/>
        <end position="771"/>
    </location>
</feature>
<proteinExistence type="predicted"/>
<dbReference type="AlphaFoldDB" id="G7W433"/>
<dbReference type="PANTHER" id="PTHR43977">
    <property type="entry name" value="STRUCTURAL MAINTENANCE OF CHROMOSOMES PROTEIN 3"/>
    <property type="match status" value="1"/>
</dbReference>
<feature type="coiled-coil region" evidence="1">
    <location>
        <begin position="432"/>
        <end position="459"/>
    </location>
</feature>
<dbReference type="InterPro" id="IPR027417">
    <property type="entry name" value="P-loop_NTPase"/>
</dbReference>
<dbReference type="OrthoDB" id="2481648at2"/>
<gene>
    <name evidence="2" type="ordered locus">HPL003_12590</name>
</gene>